<dbReference type="STRING" id="1229780.BN381_100220"/>
<dbReference type="Gene3D" id="3.40.50.1980">
    <property type="entry name" value="Nitrogenase molybdenum iron protein domain"/>
    <property type="match status" value="2"/>
</dbReference>
<dbReference type="GO" id="GO:0046872">
    <property type="term" value="F:metal ion binding"/>
    <property type="evidence" value="ECO:0007669"/>
    <property type="project" value="UniProtKB-KW"/>
</dbReference>
<evidence type="ECO:0000256" key="2">
    <source>
        <dbReference type="ARBA" id="ARBA00022448"/>
    </source>
</evidence>
<dbReference type="OrthoDB" id="9810636at2"/>
<evidence type="ECO:0000313" key="7">
    <source>
        <dbReference type="Proteomes" id="UP000018291"/>
    </source>
</evidence>
<dbReference type="GO" id="GO:0030001">
    <property type="term" value="P:metal ion transport"/>
    <property type="evidence" value="ECO:0007669"/>
    <property type="project" value="InterPro"/>
</dbReference>
<feature type="chain" id="PRO_5038507123" evidence="5">
    <location>
        <begin position="27"/>
        <end position="309"/>
    </location>
</feature>
<proteinExistence type="predicted"/>
<dbReference type="InterPro" id="IPR006127">
    <property type="entry name" value="ZnuA-like"/>
</dbReference>
<evidence type="ECO:0000256" key="5">
    <source>
        <dbReference type="SAM" id="SignalP"/>
    </source>
</evidence>
<dbReference type="AlphaFoldDB" id="R4YWI2"/>
<reference evidence="6 7" key="1">
    <citation type="journal article" date="2013" name="ISME J.">
        <title>Metabolic model for the filamentous 'Candidatus Microthrix parvicella' based on genomic and metagenomic analyses.</title>
        <authorList>
            <person name="Jon McIlroy S."/>
            <person name="Kristiansen R."/>
            <person name="Albertsen M."/>
            <person name="Michael Karst S."/>
            <person name="Rossetti S."/>
            <person name="Lund Nielsen J."/>
            <person name="Tandoi V."/>
            <person name="James Seviour R."/>
            <person name="Nielsen P.H."/>
        </authorList>
    </citation>
    <scope>NUCLEOTIDE SEQUENCE [LARGE SCALE GENOMIC DNA]</scope>
    <source>
        <strain evidence="6 7">RN1</strain>
    </source>
</reference>
<feature type="signal peptide" evidence="5">
    <location>
        <begin position="1"/>
        <end position="26"/>
    </location>
</feature>
<dbReference type="Pfam" id="PF01297">
    <property type="entry name" value="ZnuA"/>
    <property type="match status" value="1"/>
</dbReference>
<dbReference type="PROSITE" id="PS51257">
    <property type="entry name" value="PROKAR_LIPOPROTEIN"/>
    <property type="match status" value="1"/>
</dbReference>
<keyword evidence="7" id="KW-1185">Reference proteome</keyword>
<comment type="caution">
    <text evidence="6">The sequence shown here is derived from an EMBL/GenBank/DDBJ whole genome shotgun (WGS) entry which is preliminary data.</text>
</comment>
<keyword evidence="2" id="KW-0813">Transport</keyword>
<accession>R4YWI2</accession>
<name>R4YWI2_9ACTN</name>
<dbReference type="SUPFAM" id="SSF53807">
    <property type="entry name" value="Helical backbone' metal receptor"/>
    <property type="match status" value="1"/>
</dbReference>
<evidence type="ECO:0000256" key="3">
    <source>
        <dbReference type="ARBA" id="ARBA00022723"/>
    </source>
</evidence>
<gene>
    <name evidence="6" type="ORF">BN381_100220</name>
</gene>
<organism evidence="6 7">
    <name type="scientific">Candidatus Neomicrothrix parvicella RN1</name>
    <dbReference type="NCBI Taxonomy" id="1229780"/>
    <lineage>
        <taxon>Bacteria</taxon>
        <taxon>Bacillati</taxon>
        <taxon>Actinomycetota</taxon>
        <taxon>Acidimicrobiia</taxon>
        <taxon>Acidimicrobiales</taxon>
        <taxon>Microthrixaceae</taxon>
        <taxon>Candidatus Neomicrothrix</taxon>
    </lineage>
</organism>
<keyword evidence="3" id="KW-0479">Metal-binding</keyword>
<evidence type="ECO:0000256" key="1">
    <source>
        <dbReference type="ARBA" id="ARBA00004196"/>
    </source>
</evidence>
<dbReference type="PANTHER" id="PTHR42953">
    <property type="entry name" value="HIGH-AFFINITY ZINC UPTAKE SYSTEM PROTEIN ZNUA-RELATED"/>
    <property type="match status" value="1"/>
</dbReference>
<comment type="subcellular location">
    <subcellularLocation>
        <location evidence="1">Cell envelope</location>
    </subcellularLocation>
</comment>
<dbReference type="EMBL" id="CANL01000002">
    <property type="protein sequence ID" value="CCM62333.1"/>
    <property type="molecule type" value="Genomic_DNA"/>
</dbReference>
<dbReference type="HOGENOM" id="CLU_016838_0_0_11"/>
<dbReference type="GO" id="GO:0030313">
    <property type="term" value="C:cell envelope"/>
    <property type="evidence" value="ECO:0007669"/>
    <property type="project" value="UniProtKB-SubCell"/>
</dbReference>
<dbReference type="RefSeq" id="WP_012223615.1">
    <property type="nucleotide sequence ID" value="NZ_HG422565.1"/>
</dbReference>
<dbReference type="eggNOG" id="COG0803">
    <property type="taxonomic scope" value="Bacteria"/>
</dbReference>
<evidence type="ECO:0000256" key="4">
    <source>
        <dbReference type="ARBA" id="ARBA00022729"/>
    </source>
</evidence>
<keyword evidence="4 5" id="KW-0732">Signal</keyword>
<dbReference type="PANTHER" id="PTHR42953:SF1">
    <property type="entry name" value="METAL-BINDING PROTEIN HI_0362-RELATED"/>
    <property type="match status" value="1"/>
</dbReference>
<dbReference type="InterPro" id="IPR050492">
    <property type="entry name" value="Bact_metal-bind_prot9"/>
</dbReference>
<dbReference type="Proteomes" id="UP000018291">
    <property type="component" value="Unassembled WGS sequence"/>
</dbReference>
<sequence length="309" mass="32077">MRPTRVLRSAAGVLSVATLVGLAATACGTGEQADAPQGDCPVKPVQVVATVNQWGEIVEVLGGDCVAVDTIISGSAADPHDYEPSPADSAAFEQAQLAVLNGLGYDSWAQRALDQLGDDGPEVIDAGIVSNLTTGDNPHLWYSPAAVRSTSQAITEELTDLAPDAADYLDQRSTAWAAALQPYDTALDDLRDAADGAAFASTEPVADDLLEAAELRNATPRGFRAAALNETDPSPADLAAFEKLLTSGDVAVLVVNPQSESPVADQLRRTAEAAKVPVVEVTETVPADTDGFIPWQVAQMRTLTSAVAS</sequence>
<evidence type="ECO:0000313" key="6">
    <source>
        <dbReference type="EMBL" id="CCM62333.1"/>
    </source>
</evidence>
<protein>
    <submittedName>
        <fullName evidence="6">Putative Cation ABC transporter, periplasmic cation-binding protein</fullName>
    </submittedName>
</protein>